<keyword evidence="1 2" id="KW-0436">Ligase</keyword>
<evidence type="ECO:0000313" key="2">
    <source>
        <dbReference type="EMBL" id="GAL20602.1"/>
    </source>
</evidence>
<dbReference type="GO" id="GO:0000287">
    <property type="term" value="F:magnesium ion binding"/>
    <property type="evidence" value="ECO:0007669"/>
    <property type="project" value="UniProtKB-UniRule"/>
</dbReference>
<dbReference type="EMBL" id="BBMR01000006">
    <property type="protein sequence ID" value="GAL20602.1"/>
    <property type="molecule type" value="Genomic_DNA"/>
</dbReference>
<keyword evidence="3" id="KW-1185">Reference proteome</keyword>
<comment type="caution">
    <text evidence="2">The sequence shown here is derived from an EMBL/GenBank/DDBJ whole genome shotgun (WGS) entry which is preliminary data.</text>
</comment>
<dbReference type="SUPFAM" id="SSF52540">
    <property type="entry name" value="P-loop containing nucleoside triphosphate hydrolases"/>
    <property type="match status" value="1"/>
</dbReference>
<dbReference type="GO" id="GO:0005525">
    <property type="term" value="F:GTP binding"/>
    <property type="evidence" value="ECO:0007669"/>
    <property type="project" value="UniProtKB-UniRule"/>
</dbReference>
<organism evidence="2 3">
    <name type="scientific">Vibrio maritimus</name>
    <dbReference type="NCBI Taxonomy" id="990268"/>
    <lineage>
        <taxon>Bacteria</taxon>
        <taxon>Pseudomonadati</taxon>
        <taxon>Pseudomonadota</taxon>
        <taxon>Gammaproteobacteria</taxon>
        <taxon>Vibrionales</taxon>
        <taxon>Vibrionaceae</taxon>
        <taxon>Vibrio</taxon>
    </lineage>
</organism>
<dbReference type="GO" id="GO:0044208">
    <property type="term" value="P:'de novo' AMP biosynthetic process"/>
    <property type="evidence" value="ECO:0007669"/>
    <property type="project" value="UniProtKB-UniRule"/>
</dbReference>
<dbReference type="InterPro" id="IPR001114">
    <property type="entry name" value="Adenylosuccinate_synthetase"/>
</dbReference>
<dbReference type="Pfam" id="PF00709">
    <property type="entry name" value="Adenylsucc_synt"/>
    <property type="match status" value="1"/>
</dbReference>
<accession>A0A090SMJ7</accession>
<feature type="binding site" evidence="1">
    <location>
        <begin position="102"/>
        <end position="104"/>
    </location>
    <ligand>
        <name>GTP</name>
        <dbReference type="ChEBI" id="CHEBI:37565"/>
    </ligand>
</feature>
<dbReference type="PANTHER" id="PTHR11846">
    <property type="entry name" value="ADENYLOSUCCINATE SYNTHETASE"/>
    <property type="match status" value="1"/>
</dbReference>
<keyword evidence="1" id="KW-0658">Purine biosynthesis</keyword>
<reference evidence="2 3" key="1">
    <citation type="submission" date="2014-09" db="EMBL/GenBank/DDBJ databases">
        <title>Vibrio maritimus JCM 19235. (C45) whole genome shotgun sequence.</title>
        <authorList>
            <person name="Sawabe T."/>
            <person name="Meirelles P."/>
            <person name="Nakanishi M."/>
            <person name="Sayaka M."/>
            <person name="Hattori M."/>
            <person name="Ohkuma M."/>
        </authorList>
    </citation>
    <scope>NUCLEOTIDE SEQUENCE [LARGE SCALE GENOMIC DNA]</scope>
    <source>
        <strain evidence="3">JCM19235</strain>
    </source>
</reference>
<proteinExistence type="inferred from homology"/>
<dbReference type="GO" id="GO:0005737">
    <property type="term" value="C:cytoplasm"/>
    <property type="evidence" value="ECO:0007669"/>
    <property type="project" value="UniProtKB-SubCell"/>
</dbReference>
<sequence length="119" mass="12986">MAMRRAIQINSISGMCLTKLDVLDGLKELKICTGYQLPDGSVLEVSPMAAEAYDVVTPIYETLPGWSETTFGAKTLDALPQAALDYIKRIEELTGVPIDIISTGPDRNETIIKVHPYSS</sequence>
<keyword evidence="1" id="KW-0547">Nucleotide-binding</keyword>
<evidence type="ECO:0000256" key="1">
    <source>
        <dbReference type="HAMAP-Rule" id="MF_00011"/>
    </source>
</evidence>
<feature type="binding site" evidence="1">
    <location>
        <begin position="19"/>
        <end position="21"/>
    </location>
    <ligand>
        <name>GTP</name>
        <dbReference type="ChEBI" id="CHEBI:37565"/>
    </ligand>
</feature>
<dbReference type="UniPathway" id="UPA00075">
    <property type="reaction ID" value="UER00335"/>
</dbReference>
<keyword evidence="1" id="KW-0460">Magnesium</keyword>
<comment type="caution">
    <text evidence="1">Lacks conserved residue(s) required for the propagation of feature annotation.</text>
</comment>
<protein>
    <recommendedName>
        <fullName evidence="1">Adenylosuccinate synthetase</fullName>
        <shortName evidence="1">AMPSase</shortName>
        <shortName evidence="1">AdSS</shortName>
        <ecNumber evidence="1">6.3.4.4</ecNumber>
    </recommendedName>
    <alternativeName>
        <fullName evidence="1">IMP--aspartate ligase</fullName>
    </alternativeName>
</protein>
<evidence type="ECO:0000313" key="3">
    <source>
        <dbReference type="Proteomes" id="UP000029228"/>
    </source>
</evidence>
<dbReference type="PANTHER" id="PTHR11846:SF0">
    <property type="entry name" value="ADENYLOSUCCINATE SYNTHETASE"/>
    <property type="match status" value="1"/>
</dbReference>
<comment type="cofactor">
    <cofactor evidence="1">
        <name>Mg(2+)</name>
        <dbReference type="ChEBI" id="CHEBI:18420"/>
    </cofactor>
    <text evidence="1">Binds 1 Mg(2+) ion per subunit.</text>
</comment>
<dbReference type="InterPro" id="IPR042111">
    <property type="entry name" value="Adenylosuccinate_synth_dom3"/>
</dbReference>
<comment type="function">
    <text evidence="1">Plays an important role in the de novo pathway of purine nucleotide biosynthesis. Catalyzes the first committed step in the biosynthesis of AMP from IMP.</text>
</comment>
<dbReference type="SMART" id="SM00788">
    <property type="entry name" value="Adenylsucc_synt"/>
    <property type="match status" value="1"/>
</dbReference>
<dbReference type="GO" id="GO:0046040">
    <property type="term" value="P:IMP metabolic process"/>
    <property type="evidence" value="ECO:0007669"/>
    <property type="project" value="TreeGrafter"/>
</dbReference>
<keyword evidence="1" id="KW-0963">Cytoplasm</keyword>
<gene>
    <name evidence="1" type="primary">purA</name>
    <name evidence="2" type="ORF">JCM19235_3604</name>
</gene>
<comment type="similarity">
    <text evidence="1">Belongs to the adenylosuccinate synthetase family.</text>
</comment>
<comment type="pathway">
    <text evidence="1">Purine metabolism; AMP biosynthesis via de novo pathway; AMP from IMP: step 1/2.</text>
</comment>
<dbReference type="Proteomes" id="UP000029228">
    <property type="component" value="Unassembled WGS sequence"/>
</dbReference>
<comment type="subcellular location">
    <subcellularLocation>
        <location evidence="1">Cytoplasm</location>
    </subcellularLocation>
</comment>
<comment type="subunit">
    <text evidence="1">Homodimer.</text>
</comment>
<comment type="catalytic activity">
    <reaction evidence="1">
        <text>IMP + L-aspartate + GTP = N(6)-(1,2-dicarboxyethyl)-AMP + GDP + phosphate + 2 H(+)</text>
        <dbReference type="Rhea" id="RHEA:15753"/>
        <dbReference type="ChEBI" id="CHEBI:15378"/>
        <dbReference type="ChEBI" id="CHEBI:29991"/>
        <dbReference type="ChEBI" id="CHEBI:37565"/>
        <dbReference type="ChEBI" id="CHEBI:43474"/>
        <dbReference type="ChEBI" id="CHEBI:57567"/>
        <dbReference type="ChEBI" id="CHEBI:58053"/>
        <dbReference type="ChEBI" id="CHEBI:58189"/>
        <dbReference type="EC" id="6.3.4.4"/>
    </reaction>
</comment>
<dbReference type="GO" id="GO:0004019">
    <property type="term" value="F:adenylosuccinate synthase activity"/>
    <property type="evidence" value="ECO:0007669"/>
    <property type="project" value="UniProtKB-UniRule"/>
</dbReference>
<name>A0A090SMJ7_9VIBR</name>
<dbReference type="STRING" id="990268.JCM19235_3604"/>
<dbReference type="EC" id="6.3.4.4" evidence="1"/>
<reference evidence="2 3" key="2">
    <citation type="submission" date="2014-09" db="EMBL/GenBank/DDBJ databases">
        <authorList>
            <consortium name="NBRP consortium"/>
            <person name="Sawabe T."/>
            <person name="Meirelles P."/>
            <person name="Nakanishi M."/>
            <person name="Sayaka M."/>
            <person name="Hattori M."/>
            <person name="Ohkuma M."/>
        </authorList>
    </citation>
    <scope>NUCLEOTIDE SEQUENCE [LARGE SCALE GENOMIC DNA]</scope>
    <source>
        <strain evidence="3">JCM19235</strain>
    </source>
</reference>
<dbReference type="Gene3D" id="3.90.170.10">
    <property type="entry name" value="Adenylosuccinate Synthetase, subunit A, domain 3"/>
    <property type="match status" value="1"/>
</dbReference>
<dbReference type="HAMAP" id="MF_00011">
    <property type="entry name" value="Adenylosucc_synth"/>
    <property type="match status" value="1"/>
</dbReference>
<keyword evidence="1" id="KW-0479">Metal-binding</keyword>
<keyword evidence="1" id="KW-0342">GTP-binding</keyword>
<dbReference type="InterPro" id="IPR027417">
    <property type="entry name" value="P-loop_NTPase"/>
</dbReference>
<dbReference type="AlphaFoldDB" id="A0A090SMJ7"/>